<evidence type="ECO:0008006" key="3">
    <source>
        <dbReference type="Google" id="ProtNLM"/>
    </source>
</evidence>
<name>A0ABQ5ZUV9_9GAMM</name>
<gene>
    <name evidence="1" type="ORF">GCM10007878_13770</name>
</gene>
<dbReference type="Proteomes" id="UP001156682">
    <property type="component" value="Unassembled WGS sequence"/>
</dbReference>
<accession>A0ABQ5ZUV9</accession>
<evidence type="ECO:0000313" key="2">
    <source>
        <dbReference type="Proteomes" id="UP001156682"/>
    </source>
</evidence>
<sequence>MKTHPIIFKADMVNAILAGRKTQTRRIAKIDQTTYSDFKHISTVTRPEKQAGQPVAIFKSSKTEMSVGLVSPWKVGDRLWVRETFGYQVVNLGVTPHEQVVYRASTPDAVKWKVACGKPAPIKWKPSIHMPRSASRITLEITDIRIERLQDISNDDAIAEGAQSFQGLPSIHRYGQDPRWSMENPTATDQCLGNARTAFANYFCKISGQATWDINPWVWVIEFQKITGSIV</sequence>
<dbReference type="RefSeq" id="WP_027851681.1">
    <property type="nucleotide sequence ID" value="NZ_BSOR01000022.1"/>
</dbReference>
<comment type="caution">
    <text evidence="1">The sequence shown here is derived from an EMBL/GenBank/DDBJ whole genome shotgun (WGS) entry which is preliminary data.</text>
</comment>
<evidence type="ECO:0000313" key="1">
    <source>
        <dbReference type="EMBL" id="GLR63939.1"/>
    </source>
</evidence>
<protein>
    <recommendedName>
        <fullName evidence="3">ASCH domain-containing protein</fullName>
    </recommendedName>
</protein>
<reference evidence="2" key="1">
    <citation type="journal article" date="2019" name="Int. J. Syst. Evol. Microbiol.">
        <title>The Global Catalogue of Microorganisms (GCM) 10K type strain sequencing project: providing services to taxonomists for standard genome sequencing and annotation.</title>
        <authorList>
            <consortium name="The Broad Institute Genomics Platform"/>
            <consortium name="The Broad Institute Genome Sequencing Center for Infectious Disease"/>
            <person name="Wu L."/>
            <person name="Ma J."/>
        </authorList>
    </citation>
    <scope>NUCLEOTIDE SEQUENCE [LARGE SCALE GENOMIC DNA]</scope>
    <source>
        <strain evidence="2">NBRC 100033</strain>
    </source>
</reference>
<proteinExistence type="predicted"/>
<dbReference type="EMBL" id="BSOR01000022">
    <property type="protein sequence ID" value="GLR63939.1"/>
    <property type="molecule type" value="Genomic_DNA"/>
</dbReference>
<keyword evidence="2" id="KW-1185">Reference proteome</keyword>
<organism evidence="1 2">
    <name type="scientific">Marinospirillum insulare</name>
    <dbReference type="NCBI Taxonomy" id="217169"/>
    <lineage>
        <taxon>Bacteria</taxon>
        <taxon>Pseudomonadati</taxon>
        <taxon>Pseudomonadota</taxon>
        <taxon>Gammaproteobacteria</taxon>
        <taxon>Oceanospirillales</taxon>
        <taxon>Oceanospirillaceae</taxon>
        <taxon>Marinospirillum</taxon>
    </lineage>
</organism>